<keyword evidence="2" id="KW-1185">Reference proteome</keyword>
<organism evidence="1 2">
    <name type="scientific">Caulobacter phage CcrBL9</name>
    <dbReference type="NCBI Taxonomy" id="2283270"/>
    <lineage>
        <taxon>Viruses</taxon>
        <taxon>Duplodnaviria</taxon>
        <taxon>Heunggongvirae</taxon>
        <taxon>Uroviricota</taxon>
        <taxon>Caudoviricetes</taxon>
        <taxon>Jeanschmidtviridae</taxon>
        <taxon>Bertelyvirus</taxon>
        <taxon>Bertelyvirus BL9</taxon>
    </lineage>
</organism>
<evidence type="ECO:0000313" key="1">
    <source>
        <dbReference type="EMBL" id="AXQ69076.1"/>
    </source>
</evidence>
<reference evidence="1 2" key="2">
    <citation type="submission" date="2018-09" db="EMBL/GenBank/DDBJ databases">
        <title>Giant CbK-like Caulobacter bacteriophages have genetically divergent genomes.</title>
        <authorList>
            <person name="Wilson K."/>
            <person name="Ely B."/>
        </authorList>
    </citation>
    <scope>NUCLEOTIDE SEQUENCE [LARGE SCALE GENOMIC DNA]</scope>
</reference>
<protein>
    <submittedName>
        <fullName evidence="1">Uncharacterized protein</fullName>
    </submittedName>
</protein>
<evidence type="ECO:0000313" key="2">
    <source>
        <dbReference type="Proteomes" id="UP000259421"/>
    </source>
</evidence>
<accession>A0A385EBJ8</accession>
<gene>
    <name evidence="1" type="ORF">CcrBL9_gp052c</name>
</gene>
<sequence>MFEDTSQPYRTYASQMLEGAAHADRAVLAALTLMAQGGPLHCPFCLKTWKSHGYHYHRLFAPVRDHVGHLHPEQAKAFNNTIKWVCNEVEAAKNATKLAEEKEARDRVTRKVVVTGGFLDEIAEEIQSLIGMMEPYYVGCERDACLLLDRIEALAAGGATKDGRLSMEPLDPLAEI</sequence>
<dbReference type="Proteomes" id="UP000259421">
    <property type="component" value="Segment"/>
</dbReference>
<reference evidence="2" key="1">
    <citation type="submission" date="2018-07" db="EMBL/GenBank/DDBJ databases">
        <title>Giant CbK-like Caulobacter bacteriophages have genetically divergent genomes.</title>
        <authorList>
            <person name="Wilson K.M."/>
            <person name="Ely B."/>
        </authorList>
    </citation>
    <scope>NUCLEOTIDE SEQUENCE [LARGE SCALE GENOMIC DNA]</scope>
</reference>
<name>A0A385EBJ8_9CAUD</name>
<proteinExistence type="predicted"/>
<dbReference type="EMBL" id="MH588546">
    <property type="protein sequence ID" value="AXQ69076.1"/>
    <property type="molecule type" value="Genomic_DNA"/>
</dbReference>